<evidence type="ECO:0000256" key="1">
    <source>
        <dbReference type="ARBA" id="ARBA00022679"/>
    </source>
</evidence>
<dbReference type="GO" id="GO:0016740">
    <property type="term" value="F:transferase activity"/>
    <property type="evidence" value="ECO:0007669"/>
    <property type="project" value="UniProtKB-KW"/>
</dbReference>
<sequence>MSDLSHLQVLELSGHLAAAACGQLLQGFGARLLRVPVSAPGFELDADEDAFYHQGKAKAVLAYESAEFAQRLAQADVLLDGAGHGVLAAAGWSAERLRALNPGLVLVQITPHGQAGPLAAAPASDLTLYAASGLMRSTGSGEREPLNARPRIVELTGGMNAFFAVMAALLRRTREGGGDCIDLALRESAMENIEVALAEYLANGKIARRNGDQHAMVPWRTYPCADGEIAALGGPIRHWLKAAAQFEAPALLSEKLADMGGRIAHRAETEALLKPWLATRSREQLFHWGQQQGLAWAPLRSLPEALADPQHAARGYFHERVGADGQSRRLPSAPFRPERCAWSERSRGAESWSTRSTTEPLPPRGGGVGERGDFDSQAAPFAGLRVLDFSHDWAGPHAARLYADYGAEVIKIEYPRRLDGMRGGYPDKINAHPRFWQLHRGKRSLTLDLKLEAHRAVLDALVRDADLLIENSRPGVMARKGYGPERLRALNPRLVTVALSAFGASGPYASYAGYGGTLEAASGLQSLTAYAEGGPAYRVREMDVMNGLMGACAAALGLYCRTLDGQGQWIDVSECETTAWFVAPLFAEAARHGQPPPLGNHHPQWAPQGCYPAAGEDQWLTLSVRSEAEWQALARRLGGAGLASDPRYASAERRRQNHAELDARIADWSRGRNAGESAALLNADGIAAAPVASVADLASDPQLQARGWFAELDAGLRLPGLPFRLARGGGAVRSRGPDLGEANAHYYRAAGQEAALPSLNPAQLGTAYARD</sequence>
<comment type="caution">
    <text evidence="3">The sequence shown here is derived from an EMBL/GenBank/DDBJ whole genome shotgun (WGS) entry which is preliminary data.</text>
</comment>
<proteinExistence type="predicted"/>
<dbReference type="PANTHER" id="PTHR48228">
    <property type="entry name" value="SUCCINYL-COA--D-CITRAMALATE COA-TRANSFERASE"/>
    <property type="match status" value="1"/>
</dbReference>
<dbReference type="PANTHER" id="PTHR48228:SF6">
    <property type="entry name" value="L-CARNITINE COA-TRANSFERASE"/>
    <property type="match status" value="1"/>
</dbReference>
<evidence type="ECO:0000313" key="4">
    <source>
        <dbReference type="Proteomes" id="UP000282106"/>
    </source>
</evidence>
<dbReference type="InterPro" id="IPR023606">
    <property type="entry name" value="CoA-Trfase_III_dom_1_sf"/>
</dbReference>
<dbReference type="Gene3D" id="3.30.1540.10">
    <property type="entry name" value="formyl-coa transferase, domain 3"/>
    <property type="match status" value="2"/>
</dbReference>
<feature type="compositionally biased region" description="Basic and acidic residues" evidence="2">
    <location>
        <begin position="336"/>
        <end position="348"/>
    </location>
</feature>
<name>A0A3N0V4U0_9GAMM</name>
<dbReference type="InParanoid" id="A0A3N0V4U0"/>
<protein>
    <submittedName>
        <fullName evidence="3">CoA transferase</fullName>
    </submittedName>
</protein>
<accession>A0A3N0V4U0</accession>
<gene>
    <name evidence="3" type="ORF">ED208_13975</name>
</gene>
<feature type="region of interest" description="Disordered" evidence="2">
    <location>
        <begin position="325"/>
        <end position="373"/>
    </location>
</feature>
<dbReference type="Pfam" id="PF02515">
    <property type="entry name" value="CoA_transf_3"/>
    <property type="match status" value="2"/>
</dbReference>
<reference evidence="3 4" key="1">
    <citation type="submission" date="2018-10" db="EMBL/GenBank/DDBJ databases">
        <authorList>
            <person name="Chen W.-M."/>
        </authorList>
    </citation>
    <scope>NUCLEOTIDE SEQUENCE [LARGE SCALE GENOMIC DNA]</scope>
    <source>
        <strain evidence="3 4">THS-13</strain>
    </source>
</reference>
<dbReference type="SUPFAM" id="SSF89796">
    <property type="entry name" value="CoA-transferase family III (CaiB/BaiF)"/>
    <property type="match status" value="2"/>
</dbReference>
<dbReference type="EMBL" id="RJVO01000007">
    <property type="protein sequence ID" value="ROH87817.1"/>
    <property type="molecule type" value="Genomic_DNA"/>
</dbReference>
<dbReference type="Proteomes" id="UP000282106">
    <property type="component" value="Unassembled WGS sequence"/>
</dbReference>
<organism evidence="3 4">
    <name type="scientific">Stagnimonas aquatica</name>
    <dbReference type="NCBI Taxonomy" id="2689987"/>
    <lineage>
        <taxon>Bacteria</taxon>
        <taxon>Pseudomonadati</taxon>
        <taxon>Pseudomonadota</taxon>
        <taxon>Gammaproteobacteria</taxon>
        <taxon>Nevskiales</taxon>
        <taxon>Nevskiaceae</taxon>
        <taxon>Stagnimonas</taxon>
    </lineage>
</organism>
<dbReference type="InterPro" id="IPR044855">
    <property type="entry name" value="CoA-Trfase_III_dom3_sf"/>
</dbReference>
<dbReference type="Gene3D" id="3.40.50.10540">
    <property type="entry name" value="Crotonobetainyl-coa:carnitine coa-transferase, domain 1"/>
    <property type="match status" value="2"/>
</dbReference>
<keyword evidence="1 3" id="KW-0808">Transferase</keyword>
<dbReference type="RefSeq" id="WP_123212541.1">
    <property type="nucleotide sequence ID" value="NZ_RJVO01000007.1"/>
</dbReference>
<keyword evidence="4" id="KW-1185">Reference proteome</keyword>
<dbReference type="InterPro" id="IPR050509">
    <property type="entry name" value="CoA-transferase_III"/>
</dbReference>
<dbReference type="AlphaFoldDB" id="A0A3N0V4U0"/>
<evidence type="ECO:0000256" key="2">
    <source>
        <dbReference type="SAM" id="MobiDB-lite"/>
    </source>
</evidence>
<evidence type="ECO:0000313" key="3">
    <source>
        <dbReference type="EMBL" id="ROH87817.1"/>
    </source>
</evidence>
<dbReference type="InterPro" id="IPR003673">
    <property type="entry name" value="CoA-Trfase_fam_III"/>
</dbReference>